<protein>
    <submittedName>
        <fullName evidence="1">Uncharacterized protein</fullName>
    </submittedName>
</protein>
<sequence>MNAETAGGMSTEPRLPSGIVLRVKAVSIAGPCRADGGWIRCADGAVYSIPPSLHDWAVGLIAAETEHQRLTGHTLFPVPLRIRGADHPQPHAA</sequence>
<evidence type="ECO:0000313" key="1">
    <source>
        <dbReference type="EMBL" id="NKY88740.1"/>
    </source>
</evidence>
<dbReference type="RefSeq" id="WP_040717840.1">
    <property type="nucleotide sequence ID" value="NZ_CAWPHS010000027.1"/>
</dbReference>
<dbReference type="AlphaFoldDB" id="A0A7X6M1Y8"/>
<dbReference type="EMBL" id="JAAXPE010000033">
    <property type="protein sequence ID" value="NKY88740.1"/>
    <property type="molecule type" value="Genomic_DNA"/>
</dbReference>
<proteinExistence type="predicted"/>
<gene>
    <name evidence="1" type="ORF">HGA07_24360</name>
</gene>
<comment type="caution">
    <text evidence="1">The sequence shown here is derived from an EMBL/GenBank/DDBJ whole genome shotgun (WGS) entry which is preliminary data.</text>
</comment>
<keyword evidence="2" id="KW-1185">Reference proteome</keyword>
<accession>A0A7X6M1Y8</accession>
<evidence type="ECO:0000313" key="2">
    <source>
        <dbReference type="Proteomes" id="UP000523447"/>
    </source>
</evidence>
<reference evidence="1 2" key="1">
    <citation type="submission" date="2020-04" db="EMBL/GenBank/DDBJ databases">
        <title>MicrobeNet Type strains.</title>
        <authorList>
            <person name="Nicholson A.C."/>
        </authorList>
    </citation>
    <scope>NUCLEOTIDE SEQUENCE [LARGE SCALE GENOMIC DNA]</scope>
    <source>
        <strain evidence="1 2">DSM 44445</strain>
    </source>
</reference>
<organism evidence="1 2">
    <name type="scientific">Nocardia veterana</name>
    <dbReference type="NCBI Taxonomy" id="132249"/>
    <lineage>
        <taxon>Bacteria</taxon>
        <taxon>Bacillati</taxon>
        <taxon>Actinomycetota</taxon>
        <taxon>Actinomycetes</taxon>
        <taxon>Mycobacteriales</taxon>
        <taxon>Nocardiaceae</taxon>
        <taxon>Nocardia</taxon>
    </lineage>
</organism>
<dbReference type="Proteomes" id="UP000523447">
    <property type="component" value="Unassembled WGS sequence"/>
</dbReference>
<name>A0A7X6M1Y8_9NOCA</name>